<keyword evidence="2" id="KW-1185">Reference proteome</keyword>
<comment type="caution">
    <text evidence="1">The sequence shown here is derived from an EMBL/GenBank/DDBJ whole genome shotgun (WGS) entry which is preliminary data.</text>
</comment>
<gene>
    <name evidence="1" type="ORF">J2W69_000687</name>
</gene>
<reference evidence="1 2" key="1">
    <citation type="submission" date="2023-07" db="EMBL/GenBank/DDBJ databases">
        <title>Sorghum-associated microbial communities from plants grown in Nebraska, USA.</title>
        <authorList>
            <person name="Schachtman D."/>
        </authorList>
    </citation>
    <scope>NUCLEOTIDE SEQUENCE [LARGE SCALE GENOMIC DNA]</scope>
    <source>
        <strain evidence="1 2">4138</strain>
    </source>
</reference>
<name>A0ABU1VVP7_9GAMM</name>
<dbReference type="RefSeq" id="WP_310274588.1">
    <property type="nucleotide sequence ID" value="NZ_JAVDWR010000001.1"/>
</dbReference>
<sequence>MYTYLVGGNIHSNCTTDYMVALGLSPENIEAILRQRDFDYCAAKESVKNECTKRIESKWNAVGQLNAALGIYGQSEKTNCVQWVSDHIDACNALLSRGDLLDINFRSNDYWPINN</sequence>
<evidence type="ECO:0000313" key="2">
    <source>
        <dbReference type="Proteomes" id="UP001257909"/>
    </source>
</evidence>
<accession>A0ABU1VVP7</accession>
<organism evidence="1 2">
    <name type="scientific">Rheinheimera soli</name>
    <dbReference type="NCBI Taxonomy" id="443616"/>
    <lineage>
        <taxon>Bacteria</taxon>
        <taxon>Pseudomonadati</taxon>
        <taxon>Pseudomonadota</taxon>
        <taxon>Gammaproteobacteria</taxon>
        <taxon>Chromatiales</taxon>
        <taxon>Chromatiaceae</taxon>
        <taxon>Rheinheimera</taxon>
    </lineage>
</organism>
<evidence type="ECO:0000313" key="1">
    <source>
        <dbReference type="EMBL" id="MDR7119772.1"/>
    </source>
</evidence>
<dbReference type="EMBL" id="JAVDWR010000001">
    <property type="protein sequence ID" value="MDR7119772.1"/>
    <property type="molecule type" value="Genomic_DNA"/>
</dbReference>
<dbReference type="Proteomes" id="UP001257909">
    <property type="component" value="Unassembled WGS sequence"/>
</dbReference>
<proteinExistence type="predicted"/>
<protein>
    <submittedName>
        <fullName evidence="1">Uncharacterized protein</fullName>
    </submittedName>
</protein>